<dbReference type="Pfam" id="PF26460">
    <property type="entry name" value="DUF8139"/>
    <property type="match status" value="1"/>
</dbReference>
<reference evidence="2 3" key="1">
    <citation type="submission" date="2018-10" db="EMBL/GenBank/DDBJ databases">
        <title>Natronolimnobius sp. XQ-INN 246 isolated from Inner Mongolia Autonomous Region of China.</title>
        <authorList>
            <person name="Xue Q."/>
        </authorList>
    </citation>
    <scope>NUCLEOTIDE SEQUENCE [LARGE SCALE GENOMIC DNA]</scope>
    <source>
        <strain evidence="2 3">XQ-INN 246</strain>
    </source>
</reference>
<keyword evidence="3" id="KW-1185">Reference proteome</keyword>
<proteinExistence type="predicted"/>
<dbReference type="EMBL" id="RBZW01000072">
    <property type="protein sequence ID" value="THE63108.1"/>
    <property type="molecule type" value="Genomic_DNA"/>
</dbReference>
<dbReference type="InterPro" id="IPR058452">
    <property type="entry name" value="DUF8139"/>
</dbReference>
<protein>
    <recommendedName>
        <fullName evidence="1">DUF8139 domain-containing protein</fullName>
    </recommendedName>
</protein>
<organism evidence="2 3">
    <name type="scientific">Salinadaptatus halalkaliphilus</name>
    <dbReference type="NCBI Taxonomy" id="2419781"/>
    <lineage>
        <taxon>Archaea</taxon>
        <taxon>Methanobacteriati</taxon>
        <taxon>Methanobacteriota</taxon>
        <taxon>Stenosarchaea group</taxon>
        <taxon>Halobacteria</taxon>
        <taxon>Halobacteriales</taxon>
        <taxon>Natrialbaceae</taxon>
        <taxon>Salinadaptatus</taxon>
    </lineage>
</organism>
<gene>
    <name evidence="2" type="ORF">D8Y22_19970</name>
</gene>
<name>A0A4S3TKK3_9EURY</name>
<dbReference type="RefSeq" id="WP_141466385.1">
    <property type="nucleotide sequence ID" value="NZ_RBZW01000072.1"/>
</dbReference>
<comment type="caution">
    <text evidence="2">The sequence shown here is derived from an EMBL/GenBank/DDBJ whole genome shotgun (WGS) entry which is preliminary data.</text>
</comment>
<accession>A0A4S3TKK3</accession>
<dbReference type="AlphaFoldDB" id="A0A4S3TKK3"/>
<evidence type="ECO:0000313" key="3">
    <source>
        <dbReference type="Proteomes" id="UP000318864"/>
    </source>
</evidence>
<sequence length="86" mass="9816">MEDIPQPSRDSYSTGDQVQIYIGSDDPDSQYHGVVCEVVEVLTDDLDSETDRATDAYSYRLRDVETDEELPIPFRHHDLAVVENNQ</sequence>
<feature type="domain" description="DUF8139" evidence="1">
    <location>
        <begin position="10"/>
        <end position="84"/>
    </location>
</feature>
<dbReference type="Proteomes" id="UP000318864">
    <property type="component" value="Unassembled WGS sequence"/>
</dbReference>
<evidence type="ECO:0000313" key="2">
    <source>
        <dbReference type="EMBL" id="THE63108.1"/>
    </source>
</evidence>
<evidence type="ECO:0000259" key="1">
    <source>
        <dbReference type="Pfam" id="PF26460"/>
    </source>
</evidence>
<dbReference type="OrthoDB" id="257139at2157"/>